<dbReference type="OrthoDB" id="7675754at2759"/>
<gene>
    <name evidence="2" type="primary">Dgri\GH19260</name>
    <name evidence="2" type="ORF">Dgri_GH19260</name>
</gene>
<dbReference type="PhylomeDB" id="B4JF73"/>
<accession>B4JF73</accession>
<dbReference type="eggNOG" id="ENOG502SDZC">
    <property type="taxonomic scope" value="Eukaryota"/>
</dbReference>
<name>B4JF73_DROGR</name>
<dbReference type="OMA" id="WPPLHNM"/>
<protein>
    <submittedName>
        <fullName evidence="2">GH19260</fullName>
    </submittedName>
</protein>
<dbReference type="InterPro" id="IPR032004">
    <property type="entry name" value="DUF4790"/>
</dbReference>
<organism evidence="3">
    <name type="scientific">Drosophila grimshawi</name>
    <name type="common">Hawaiian fruit fly</name>
    <name type="synonym">Idiomyia grimshawi</name>
    <dbReference type="NCBI Taxonomy" id="7222"/>
    <lineage>
        <taxon>Eukaryota</taxon>
        <taxon>Metazoa</taxon>
        <taxon>Ecdysozoa</taxon>
        <taxon>Arthropoda</taxon>
        <taxon>Hexapoda</taxon>
        <taxon>Insecta</taxon>
        <taxon>Pterygota</taxon>
        <taxon>Neoptera</taxon>
        <taxon>Endopterygota</taxon>
        <taxon>Diptera</taxon>
        <taxon>Brachycera</taxon>
        <taxon>Muscomorpha</taxon>
        <taxon>Ephydroidea</taxon>
        <taxon>Drosophilidae</taxon>
        <taxon>Drosophila</taxon>
        <taxon>Hawaiian Drosophila</taxon>
    </lineage>
</organism>
<dbReference type="Proteomes" id="UP000001070">
    <property type="component" value="Unassembled WGS sequence"/>
</dbReference>
<proteinExistence type="predicted"/>
<evidence type="ECO:0000313" key="3">
    <source>
        <dbReference type="Proteomes" id="UP000001070"/>
    </source>
</evidence>
<evidence type="ECO:0000256" key="1">
    <source>
        <dbReference type="SAM" id="MobiDB-lite"/>
    </source>
</evidence>
<dbReference type="KEGG" id="dgr:6564316"/>
<dbReference type="EMBL" id="CH916369">
    <property type="protein sequence ID" value="EDV93354.1"/>
    <property type="molecule type" value="Genomic_DNA"/>
</dbReference>
<reference evidence="2 3" key="1">
    <citation type="journal article" date="2007" name="Nature">
        <title>Evolution of genes and genomes on the Drosophila phylogeny.</title>
        <authorList>
            <consortium name="Drosophila 12 Genomes Consortium"/>
            <person name="Clark A.G."/>
            <person name="Eisen M.B."/>
            <person name="Smith D.R."/>
            <person name="Bergman C.M."/>
            <person name="Oliver B."/>
            <person name="Markow T.A."/>
            <person name="Kaufman T.C."/>
            <person name="Kellis M."/>
            <person name="Gelbart W."/>
            <person name="Iyer V.N."/>
            <person name="Pollard D.A."/>
            <person name="Sackton T.B."/>
            <person name="Larracuente A.M."/>
            <person name="Singh N.D."/>
            <person name="Abad J.P."/>
            <person name="Abt D.N."/>
            <person name="Adryan B."/>
            <person name="Aguade M."/>
            <person name="Akashi H."/>
            <person name="Anderson W.W."/>
            <person name="Aquadro C.F."/>
            <person name="Ardell D.H."/>
            <person name="Arguello R."/>
            <person name="Artieri C.G."/>
            <person name="Barbash D.A."/>
            <person name="Barker D."/>
            <person name="Barsanti P."/>
            <person name="Batterham P."/>
            <person name="Batzoglou S."/>
            <person name="Begun D."/>
            <person name="Bhutkar A."/>
            <person name="Blanco E."/>
            <person name="Bosak S.A."/>
            <person name="Bradley R.K."/>
            <person name="Brand A.D."/>
            <person name="Brent M.R."/>
            <person name="Brooks A.N."/>
            <person name="Brown R.H."/>
            <person name="Butlin R.K."/>
            <person name="Caggese C."/>
            <person name="Calvi B.R."/>
            <person name="Bernardo de Carvalho A."/>
            <person name="Caspi A."/>
            <person name="Castrezana S."/>
            <person name="Celniker S.E."/>
            <person name="Chang J.L."/>
            <person name="Chapple C."/>
            <person name="Chatterji S."/>
            <person name="Chinwalla A."/>
            <person name="Civetta A."/>
            <person name="Clifton S.W."/>
            <person name="Comeron J.M."/>
            <person name="Costello J.C."/>
            <person name="Coyne J.A."/>
            <person name="Daub J."/>
            <person name="David R.G."/>
            <person name="Delcher A.L."/>
            <person name="Delehaunty K."/>
            <person name="Do C.B."/>
            <person name="Ebling H."/>
            <person name="Edwards K."/>
            <person name="Eickbush T."/>
            <person name="Evans J.D."/>
            <person name="Filipski A."/>
            <person name="Findeiss S."/>
            <person name="Freyhult E."/>
            <person name="Fulton L."/>
            <person name="Fulton R."/>
            <person name="Garcia A.C."/>
            <person name="Gardiner A."/>
            <person name="Garfield D.A."/>
            <person name="Garvin B.E."/>
            <person name="Gibson G."/>
            <person name="Gilbert D."/>
            <person name="Gnerre S."/>
            <person name="Godfrey J."/>
            <person name="Good R."/>
            <person name="Gotea V."/>
            <person name="Gravely B."/>
            <person name="Greenberg A.J."/>
            <person name="Griffiths-Jones S."/>
            <person name="Gross S."/>
            <person name="Guigo R."/>
            <person name="Gustafson E.A."/>
            <person name="Haerty W."/>
            <person name="Hahn M.W."/>
            <person name="Halligan D.L."/>
            <person name="Halpern A.L."/>
            <person name="Halter G.M."/>
            <person name="Han M.V."/>
            <person name="Heger A."/>
            <person name="Hillier L."/>
            <person name="Hinrichs A.S."/>
            <person name="Holmes I."/>
            <person name="Hoskins R.A."/>
            <person name="Hubisz M.J."/>
            <person name="Hultmark D."/>
            <person name="Huntley M.A."/>
            <person name="Jaffe D.B."/>
            <person name="Jagadeeshan S."/>
            <person name="Jeck W.R."/>
            <person name="Johnson J."/>
            <person name="Jones C.D."/>
            <person name="Jordan W.C."/>
            <person name="Karpen G.H."/>
            <person name="Kataoka E."/>
            <person name="Keightley P.D."/>
            <person name="Kheradpour P."/>
            <person name="Kirkness E.F."/>
            <person name="Koerich L.B."/>
            <person name="Kristiansen K."/>
            <person name="Kudrna D."/>
            <person name="Kulathinal R.J."/>
            <person name="Kumar S."/>
            <person name="Kwok R."/>
            <person name="Lander E."/>
            <person name="Langley C.H."/>
            <person name="Lapoint R."/>
            <person name="Lazzaro B.P."/>
            <person name="Lee S.J."/>
            <person name="Levesque L."/>
            <person name="Li R."/>
            <person name="Lin C.F."/>
            <person name="Lin M.F."/>
            <person name="Lindblad-Toh K."/>
            <person name="Llopart A."/>
            <person name="Long M."/>
            <person name="Low L."/>
            <person name="Lozovsky E."/>
            <person name="Lu J."/>
            <person name="Luo M."/>
            <person name="Machado C.A."/>
            <person name="Makalowski W."/>
            <person name="Marzo M."/>
            <person name="Matsuda M."/>
            <person name="Matzkin L."/>
            <person name="McAllister B."/>
            <person name="McBride C.S."/>
            <person name="McKernan B."/>
            <person name="McKernan K."/>
            <person name="Mendez-Lago M."/>
            <person name="Minx P."/>
            <person name="Mollenhauer M.U."/>
            <person name="Montooth K."/>
            <person name="Mount S.M."/>
            <person name="Mu X."/>
            <person name="Myers E."/>
            <person name="Negre B."/>
            <person name="Newfeld S."/>
            <person name="Nielsen R."/>
            <person name="Noor M.A."/>
            <person name="O'Grady P."/>
            <person name="Pachter L."/>
            <person name="Papaceit M."/>
            <person name="Parisi M.J."/>
            <person name="Parisi M."/>
            <person name="Parts L."/>
            <person name="Pedersen J.S."/>
            <person name="Pesole G."/>
            <person name="Phillippy A.M."/>
            <person name="Ponting C.P."/>
            <person name="Pop M."/>
            <person name="Porcelli D."/>
            <person name="Powell J.R."/>
            <person name="Prohaska S."/>
            <person name="Pruitt K."/>
            <person name="Puig M."/>
            <person name="Quesneville H."/>
            <person name="Ram K.R."/>
            <person name="Rand D."/>
            <person name="Rasmussen M.D."/>
            <person name="Reed L.K."/>
            <person name="Reenan R."/>
            <person name="Reily A."/>
            <person name="Remington K.A."/>
            <person name="Rieger T.T."/>
            <person name="Ritchie M.G."/>
            <person name="Robin C."/>
            <person name="Rogers Y.H."/>
            <person name="Rohde C."/>
            <person name="Rozas J."/>
            <person name="Rubenfield M.J."/>
            <person name="Ruiz A."/>
            <person name="Russo S."/>
            <person name="Salzberg S.L."/>
            <person name="Sanchez-Gracia A."/>
            <person name="Saranga D.J."/>
            <person name="Sato H."/>
            <person name="Schaeffer S.W."/>
            <person name="Schatz M.C."/>
            <person name="Schlenke T."/>
            <person name="Schwartz R."/>
            <person name="Segarra C."/>
            <person name="Singh R.S."/>
            <person name="Sirot L."/>
            <person name="Sirota M."/>
            <person name="Sisneros N.B."/>
            <person name="Smith C.D."/>
            <person name="Smith T.F."/>
            <person name="Spieth J."/>
            <person name="Stage D.E."/>
            <person name="Stark A."/>
            <person name="Stephan W."/>
            <person name="Strausberg R.L."/>
            <person name="Strempel S."/>
            <person name="Sturgill D."/>
            <person name="Sutton G."/>
            <person name="Sutton G.G."/>
            <person name="Tao W."/>
            <person name="Teichmann S."/>
            <person name="Tobari Y.N."/>
            <person name="Tomimura Y."/>
            <person name="Tsolas J.M."/>
            <person name="Valente V.L."/>
            <person name="Venter E."/>
            <person name="Venter J.C."/>
            <person name="Vicario S."/>
            <person name="Vieira F.G."/>
            <person name="Vilella A.J."/>
            <person name="Villasante A."/>
            <person name="Walenz B."/>
            <person name="Wang J."/>
            <person name="Wasserman M."/>
            <person name="Watts T."/>
            <person name="Wilson D."/>
            <person name="Wilson R.K."/>
            <person name="Wing R.A."/>
            <person name="Wolfner M.F."/>
            <person name="Wong A."/>
            <person name="Wong G.K."/>
            <person name="Wu C.I."/>
            <person name="Wu G."/>
            <person name="Yamamoto D."/>
            <person name="Yang H.P."/>
            <person name="Yang S.P."/>
            <person name="Yorke J.A."/>
            <person name="Yoshida K."/>
            <person name="Zdobnov E."/>
            <person name="Zhang P."/>
            <person name="Zhang Y."/>
            <person name="Zimin A.V."/>
            <person name="Baldwin J."/>
            <person name="Abdouelleil A."/>
            <person name="Abdulkadir J."/>
            <person name="Abebe A."/>
            <person name="Abera B."/>
            <person name="Abreu J."/>
            <person name="Acer S.C."/>
            <person name="Aftuck L."/>
            <person name="Alexander A."/>
            <person name="An P."/>
            <person name="Anderson E."/>
            <person name="Anderson S."/>
            <person name="Arachi H."/>
            <person name="Azer M."/>
            <person name="Bachantsang P."/>
            <person name="Barry A."/>
            <person name="Bayul T."/>
            <person name="Berlin A."/>
            <person name="Bessette D."/>
            <person name="Bloom T."/>
            <person name="Blye J."/>
            <person name="Boguslavskiy L."/>
            <person name="Bonnet C."/>
            <person name="Boukhgalter B."/>
            <person name="Bourzgui I."/>
            <person name="Brown A."/>
            <person name="Cahill P."/>
            <person name="Channer S."/>
            <person name="Cheshatsang Y."/>
            <person name="Chuda L."/>
            <person name="Citroen M."/>
            <person name="Collymore A."/>
            <person name="Cooke P."/>
            <person name="Costello M."/>
            <person name="D'Aco K."/>
            <person name="Daza R."/>
            <person name="De Haan G."/>
            <person name="DeGray S."/>
            <person name="DeMaso C."/>
            <person name="Dhargay N."/>
            <person name="Dooley K."/>
            <person name="Dooley E."/>
            <person name="Doricent M."/>
            <person name="Dorje P."/>
            <person name="Dorjee K."/>
            <person name="Dupes A."/>
            <person name="Elong R."/>
            <person name="Falk J."/>
            <person name="Farina A."/>
            <person name="Faro S."/>
            <person name="Ferguson D."/>
            <person name="Fisher S."/>
            <person name="Foley C.D."/>
            <person name="Franke A."/>
            <person name="Friedrich D."/>
            <person name="Gadbois L."/>
            <person name="Gearin G."/>
            <person name="Gearin C.R."/>
            <person name="Giannoukos G."/>
            <person name="Goode T."/>
            <person name="Graham J."/>
            <person name="Grandbois E."/>
            <person name="Grewal S."/>
            <person name="Gyaltsen K."/>
            <person name="Hafez N."/>
            <person name="Hagos B."/>
            <person name="Hall J."/>
            <person name="Henson C."/>
            <person name="Hollinger A."/>
            <person name="Honan T."/>
            <person name="Huard M.D."/>
            <person name="Hughes L."/>
            <person name="Hurhula B."/>
            <person name="Husby M.E."/>
            <person name="Kamat A."/>
            <person name="Kanga B."/>
            <person name="Kashin S."/>
            <person name="Khazanovich D."/>
            <person name="Kisner P."/>
            <person name="Lance K."/>
            <person name="Lara M."/>
            <person name="Lee W."/>
            <person name="Lennon N."/>
            <person name="Letendre F."/>
            <person name="LeVine R."/>
            <person name="Lipovsky A."/>
            <person name="Liu X."/>
            <person name="Liu J."/>
            <person name="Liu S."/>
            <person name="Lokyitsang T."/>
            <person name="Lokyitsang Y."/>
            <person name="Lubonja R."/>
            <person name="Lui A."/>
            <person name="MacDonald P."/>
            <person name="Magnisalis V."/>
            <person name="Maru K."/>
            <person name="Matthews C."/>
            <person name="McCusker W."/>
            <person name="McDonough S."/>
            <person name="Mehta T."/>
            <person name="Meldrim J."/>
            <person name="Meneus L."/>
            <person name="Mihai O."/>
            <person name="Mihalev A."/>
            <person name="Mihova T."/>
            <person name="Mittelman R."/>
            <person name="Mlenga V."/>
            <person name="Montmayeur A."/>
            <person name="Mulrain L."/>
            <person name="Navidi A."/>
            <person name="Naylor J."/>
            <person name="Negash T."/>
            <person name="Nguyen T."/>
            <person name="Nguyen N."/>
            <person name="Nicol R."/>
            <person name="Norbu C."/>
            <person name="Norbu N."/>
            <person name="Novod N."/>
            <person name="O'Neill B."/>
            <person name="Osman S."/>
            <person name="Markiewicz E."/>
            <person name="Oyono O.L."/>
            <person name="Patti C."/>
            <person name="Phunkhang P."/>
            <person name="Pierre F."/>
            <person name="Priest M."/>
            <person name="Raghuraman S."/>
            <person name="Rege F."/>
            <person name="Reyes R."/>
            <person name="Rise C."/>
            <person name="Rogov P."/>
            <person name="Ross K."/>
            <person name="Ryan E."/>
            <person name="Settipalli S."/>
            <person name="Shea T."/>
            <person name="Sherpa N."/>
            <person name="Shi L."/>
            <person name="Shih D."/>
            <person name="Sparrow T."/>
            <person name="Spaulding J."/>
            <person name="Stalker J."/>
            <person name="Stange-Thomann N."/>
            <person name="Stavropoulos S."/>
            <person name="Stone C."/>
            <person name="Strader C."/>
            <person name="Tesfaye S."/>
            <person name="Thomson T."/>
            <person name="Thoulutsang Y."/>
            <person name="Thoulutsang D."/>
            <person name="Topham K."/>
            <person name="Topping I."/>
            <person name="Tsamla T."/>
            <person name="Vassiliev H."/>
            <person name="Vo A."/>
            <person name="Wangchuk T."/>
            <person name="Wangdi T."/>
            <person name="Weiand M."/>
            <person name="Wilkinson J."/>
            <person name="Wilson A."/>
            <person name="Yadav S."/>
            <person name="Young G."/>
            <person name="Yu Q."/>
            <person name="Zembek L."/>
            <person name="Zhong D."/>
            <person name="Zimmer A."/>
            <person name="Zwirko Z."/>
            <person name="Jaffe D.B."/>
            <person name="Alvarez P."/>
            <person name="Brockman W."/>
            <person name="Butler J."/>
            <person name="Chin C."/>
            <person name="Gnerre S."/>
            <person name="Grabherr M."/>
            <person name="Kleber M."/>
            <person name="Mauceli E."/>
            <person name="MacCallum I."/>
        </authorList>
    </citation>
    <scope>NUCLEOTIDE SEQUENCE [LARGE SCALE GENOMIC DNA]</scope>
    <source>
        <strain evidence="3">Tucson 15287-2541.00</strain>
    </source>
</reference>
<evidence type="ECO:0000313" key="2">
    <source>
        <dbReference type="EMBL" id="EDV93354.1"/>
    </source>
</evidence>
<dbReference type="AlphaFoldDB" id="B4JF73"/>
<dbReference type="InParanoid" id="B4JF73"/>
<dbReference type="HOGENOM" id="CLU_106439_0_0_1"/>
<sequence>METDTGVDDKPTRGSAYVKSMSKLYDGQGRSSQRQSNFRVPNADRSGSLYRFTNRCDERPSRPNYRRETFIVTPVIELKYKPNDAADIKSREPSFAKFKIPYEMICAKRYSDWKRAYEAQLEHEINQNIDFQRTAADACYFVRCMAITTLWPPLHNMTEVKHTSKHFFQLTEKEKMHLKYIMDTDIT</sequence>
<dbReference type="Pfam" id="PF16037">
    <property type="entry name" value="DUF4790"/>
    <property type="match status" value="1"/>
</dbReference>
<keyword evidence="3" id="KW-1185">Reference proteome</keyword>
<feature type="compositionally biased region" description="Polar residues" evidence="1">
    <location>
        <begin position="29"/>
        <end position="39"/>
    </location>
</feature>
<feature type="region of interest" description="Disordered" evidence="1">
    <location>
        <begin position="24"/>
        <end position="45"/>
    </location>
</feature>